<evidence type="ECO:0000313" key="1">
    <source>
        <dbReference type="EMBL" id="VUX55555.1"/>
    </source>
</evidence>
<sequence length="1236" mass="138483">MKSKATPMDDPSETARKLSAITDAGKFELLATSVLRAARPDLYGSLAQPGINVEGKTVKSPVDAIAYVQGAHPQHMVTAQHTICDRKQLKAKWLFDPSKAKPRKGKKPTTPTGDLIKTASIACEEREANAELRVTLALTTNREPPEDLIREAQRAANASGIMLDIWSCRILADYLDNEPQGQWLRRQYLGVEQERLSTELLSELSRESLRVNRPVVAEDQLVQRQNVRQLLTTLARPVAFLLGESGFGKTIACHMHLAEHIELGGCGLVLSHEILESASTIDQAVDMALRELHPELVSGAGADTLSLCSSDSPLLLVIEDVNKSSQASHVIQRLVAWSATAHSAKREGEQSWHAICPIRPELIGTISDDARKRIESLGAKLGRFDRGDAGEALLRRATSDGVEISALEAEAIADALDCDPLLVGLHEFGGDAQPAEVIERFISQSAERLAATNGSYTASEYDSALAMLASCMLEQQDVRPVWNVVVDWFENAPEQLNALRETAKQGAVLRIDGTDRDARIAFRHDRVCKWLIVRAVLSAILGKGLDEQTFSDPFFADVLGAALADPSVPETAIERARENNPLSLFYALKSFGEPNADAHSAILGEIDRWLSQHSTHTRKYQSLRYAALHVLSETQSSQVPPILAQFRDNTWPGSLAGLRNGDLRSGIELCYSLEPGSGALWRDYAIEHARTRFGPRLLEELNELLERPKLSKGEIVGGLRLAGHFGDSSLAGAIGECWSSDAGRMEHLDDYLWAAAQCGGEQTEEVLSPICDAWASLPNESEKEGWPSPRDDLAAHHVAWAFWRRLPTPALTFFIGRAAHDDLHWPILFMLHGVDHPDAVEFLAQQLAARARELEDADGFWPFMSTVRDHWRGWQGDRNRPMSQESRARLQDLWGAGHNDKHLRTQSFSLWAATLHQDDLAILQEQDCSDELSDEFMRARLERKDRTAIPLFIEKLRDDGRGFWWQLGRKIWSEKLTATLDQQLAERGESSTRKWDDNCDGDWIRSELLMFLSRPVAEELLCKHWDHLHFSPRYIQAALYVSGPSLLSLVSDAVRECPEPEKLFKFINMHFGIKTFGHPGVTRKEQVEGLIPYLDHMSDSDIFAFWELCNQRGWVDLRQDHFDSRLGMWRAKTGLDDETLRAELGRELTFDRTPWLDYWVERHLKDGRSFESILRVVRQWLKENRSAKAIEVAASIIIHAGSRSDLEILDDGNDGSPLAQEIIDDARFAVRRRTLT</sequence>
<dbReference type="EMBL" id="LR633967">
    <property type="protein sequence ID" value="VUX55555.1"/>
    <property type="molecule type" value="Genomic_DNA"/>
</dbReference>
<name>A0A7D9D1M5_9GAMM</name>
<dbReference type="AlphaFoldDB" id="A0A7D9D1M5"/>
<protein>
    <submittedName>
        <fullName evidence="1">Uncharacterized protein</fullName>
    </submittedName>
</protein>
<gene>
    <name evidence="1" type="ORF">JTBM06_V1_40032</name>
</gene>
<proteinExistence type="predicted"/>
<organism evidence="1">
    <name type="scientific">uncultured Woeseiaceae bacterium</name>
    <dbReference type="NCBI Taxonomy" id="1983305"/>
    <lineage>
        <taxon>Bacteria</taxon>
        <taxon>Pseudomonadati</taxon>
        <taxon>Pseudomonadota</taxon>
        <taxon>Gammaproteobacteria</taxon>
        <taxon>Woeseiales</taxon>
        <taxon>Woeseiaceae</taxon>
        <taxon>environmental samples</taxon>
    </lineage>
</organism>
<reference evidence="1" key="1">
    <citation type="submission" date="2019-07" db="EMBL/GenBank/DDBJ databases">
        <authorList>
            <person name="Weber M."/>
            <person name="Kostadinov I."/>
            <person name="Kostadinov D I."/>
        </authorList>
    </citation>
    <scope>NUCLEOTIDE SEQUENCE</scope>
    <source>
        <strain evidence="1">Gfbio:sag-sample-m06:053724c1-46a9-4a36-b237-ea2bf867836b</strain>
    </source>
</reference>
<accession>A0A7D9D1M5</accession>